<dbReference type="InterPro" id="IPR044021">
    <property type="entry name" value="CrtO"/>
</dbReference>
<evidence type="ECO:0000256" key="11">
    <source>
        <dbReference type="ARBA" id="ARBA00023667"/>
    </source>
</evidence>
<evidence type="ECO:0000256" key="3">
    <source>
        <dbReference type="ARBA" id="ARBA00022679"/>
    </source>
</evidence>
<proteinExistence type="inferred from homology"/>
<dbReference type="AlphaFoldDB" id="A0A0G0EPH7"/>
<evidence type="ECO:0000256" key="4">
    <source>
        <dbReference type="ARBA" id="ARBA00022692"/>
    </source>
</evidence>
<name>A0A0G0EPH7_9BACT</name>
<evidence type="ECO:0000256" key="7">
    <source>
        <dbReference type="ARBA" id="ARBA00023136"/>
    </source>
</evidence>
<keyword evidence="4" id="KW-0812">Transmembrane</keyword>
<keyword evidence="8" id="KW-0012">Acyltransferase</keyword>
<evidence type="ECO:0000256" key="10">
    <source>
        <dbReference type="ARBA" id="ARBA00023603"/>
    </source>
</evidence>
<comment type="caution">
    <text evidence="13">The sequence shown here is derived from an EMBL/GenBank/DDBJ whole genome shotgun (WGS) entry which is preliminary data.</text>
</comment>
<reference evidence="13 14" key="1">
    <citation type="journal article" date="2015" name="Nature">
        <title>rRNA introns, odd ribosomes, and small enigmatic genomes across a large radiation of phyla.</title>
        <authorList>
            <person name="Brown C.T."/>
            <person name="Hug L.A."/>
            <person name="Thomas B.C."/>
            <person name="Sharon I."/>
            <person name="Castelle C.J."/>
            <person name="Singh A."/>
            <person name="Wilkins M.J."/>
            <person name="Williams K.H."/>
            <person name="Banfield J.F."/>
        </authorList>
    </citation>
    <scope>NUCLEOTIDE SEQUENCE [LARGE SCALE GENOMIC DNA]</scope>
</reference>
<comment type="subcellular location">
    <subcellularLocation>
        <location evidence="1">Cell membrane</location>
        <topology evidence="1">Single-pass membrane protein</topology>
    </subcellularLocation>
</comment>
<keyword evidence="3" id="KW-0808">Transferase</keyword>
<evidence type="ECO:0000313" key="13">
    <source>
        <dbReference type="EMBL" id="KKQ08908.1"/>
    </source>
</evidence>
<evidence type="ECO:0000256" key="2">
    <source>
        <dbReference type="ARBA" id="ARBA00022475"/>
    </source>
</evidence>
<comment type="similarity">
    <text evidence="10">Belongs to the acyltransferase CrtO family.</text>
</comment>
<evidence type="ECO:0000313" key="14">
    <source>
        <dbReference type="Proteomes" id="UP000034492"/>
    </source>
</evidence>
<keyword evidence="5" id="KW-0732">Signal</keyword>
<dbReference type="EMBL" id="LBSA01000018">
    <property type="protein sequence ID" value="KKQ08908.1"/>
    <property type="molecule type" value="Genomic_DNA"/>
</dbReference>
<dbReference type="GO" id="GO:0005886">
    <property type="term" value="C:plasma membrane"/>
    <property type="evidence" value="ECO:0007669"/>
    <property type="project" value="UniProtKB-SubCell"/>
</dbReference>
<organism evidence="13 14">
    <name type="scientific">Candidatus Daviesbacteria bacterium GW2011_GWB1_36_5</name>
    <dbReference type="NCBI Taxonomy" id="1618426"/>
    <lineage>
        <taxon>Bacteria</taxon>
        <taxon>Candidatus Daviesiibacteriota</taxon>
    </lineage>
</organism>
<evidence type="ECO:0000256" key="8">
    <source>
        <dbReference type="ARBA" id="ARBA00023315"/>
    </source>
</evidence>
<comment type="pathway">
    <text evidence="9">Carotenoid biosynthesis; staphyloxanthin biosynthesis; staphyloxanthin from farnesyl diphosphate: step 5/5.</text>
</comment>
<dbReference type="Pfam" id="PF18927">
    <property type="entry name" value="CrtO"/>
    <property type="match status" value="1"/>
</dbReference>
<evidence type="ECO:0000256" key="1">
    <source>
        <dbReference type="ARBA" id="ARBA00004162"/>
    </source>
</evidence>
<accession>A0A0G0EPH7</accession>
<dbReference type="GO" id="GO:0016746">
    <property type="term" value="F:acyltransferase activity"/>
    <property type="evidence" value="ECO:0007669"/>
    <property type="project" value="UniProtKB-KW"/>
</dbReference>
<evidence type="ECO:0000256" key="5">
    <source>
        <dbReference type="ARBA" id="ARBA00022729"/>
    </source>
</evidence>
<comment type="function">
    <text evidence="12">Catalyzes the acylation of glycosyl-4,4'-diaponeurosporenoate, i.e. the esterification of glucose at the C6'' position with the carboxyl group of the C(15) fatty acid 12-methyltetradecanoic acid, to yield staphyloxanthin. This is the last step in the biosynthesis of this orange pigment, present in most staphylococci strains.</text>
</comment>
<keyword evidence="6" id="KW-1133">Transmembrane helix</keyword>
<dbReference type="UniPathway" id="UPA00029">
    <property type="reaction ID" value="UER00560"/>
</dbReference>
<protein>
    <recommendedName>
        <fullName evidence="11">Glycosyl-4,4'-diaponeurosporenoate acyltransferase</fullName>
    </recommendedName>
</protein>
<gene>
    <name evidence="13" type="ORF">US19_C0018G0025</name>
</gene>
<keyword evidence="2" id="KW-1003">Cell membrane</keyword>
<dbReference type="Proteomes" id="UP000034492">
    <property type="component" value="Unassembled WGS sequence"/>
</dbReference>
<evidence type="ECO:0000256" key="9">
    <source>
        <dbReference type="ARBA" id="ARBA00023588"/>
    </source>
</evidence>
<evidence type="ECO:0000256" key="12">
    <source>
        <dbReference type="ARBA" id="ARBA00025324"/>
    </source>
</evidence>
<sequence>MSDQGAIETMALPEIQQIIPEVGEIPTPAVLEQAIVQATPEAENAPSWFGQVVKRVSDAWFEPKSFEQNPEVYEKLGVRTYKKYVPTSGDLVRRLVWKRFGDESWVKGNVDSLKSMERFTRIYEGIHATFLGVGVATMAAQLQAGQIEGAAFTAGLNTLVNVYPIMTQRYNRSRLYRTIHKMEERQQNSNQPPKPQS</sequence>
<evidence type="ECO:0000256" key="6">
    <source>
        <dbReference type="ARBA" id="ARBA00022989"/>
    </source>
</evidence>
<keyword evidence="7" id="KW-0472">Membrane</keyword>